<evidence type="ECO:0000313" key="1">
    <source>
        <dbReference type="EMBL" id="MDQ2067297.1"/>
    </source>
</evidence>
<proteinExistence type="predicted"/>
<evidence type="ECO:0000313" key="2">
    <source>
        <dbReference type="Proteomes" id="UP001239680"/>
    </source>
</evidence>
<gene>
    <name evidence="1" type="ORF">Q9295_13045</name>
</gene>
<organism evidence="1 2">
    <name type="scientific">Pseudogemmobacter lacusdianii</name>
    <dbReference type="NCBI Taxonomy" id="3069608"/>
    <lineage>
        <taxon>Bacteria</taxon>
        <taxon>Pseudomonadati</taxon>
        <taxon>Pseudomonadota</taxon>
        <taxon>Alphaproteobacteria</taxon>
        <taxon>Rhodobacterales</taxon>
        <taxon>Paracoccaceae</taxon>
        <taxon>Pseudogemmobacter</taxon>
    </lineage>
</organism>
<accession>A0ABU0VZW0</accession>
<dbReference type="Proteomes" id="UP001239680">
    <property type="component" value="Unassembled WGS sequence"/>
</dbReference>
<sequence length="119" mass="13040">MAKTVWADPNLSDFYSRVARIEKAHAKGYGFEAQGTLGRSSTHRRQRSTWKLVKPLLVVLAAGFATKGVIHYHIGAPLYEERVAALMQGEGFDWLGGALMQADPATRAISSTLVAVLKR</sequence>
<dbReference type="EMBL" id="JAVDBT010000012">
    <property type="protein sequence ID" value="MDQ2067297.1"/>
    <property type="molecule type" value="Genomic_DNA"/>
</dbReference>
<protein>
    <submittedName>
        <fullName evidence="1">Uncharacterized protein</fullName>
    </submittedName>
</protein>
<name>A0ABU0VZW0_9RHOB</name>
<reference evidence="1 2" key="1">
    <citation type="submission" date="2023-08" db="EMBL/GenBank/DDBJ databases">
        <title>Characterization of two Paracoccaceae strains isolated from Phycosphere and proposal of Xinfangfangia lacusdiani sp. nov.</title>
        <authorList>
            <person name="Deng Y."/>
            <person name="Zhang Y.Q."/>
        </authorList>
    </citation>
    <scope>NUCLEOTIDE SEQUENCE [LARGE SCALE GENOMIC DNA]</scope>
    <source>
        <strain evidence="1 2">CPCC 101601</strain>
    </source>
</reference>
<keyword evidence="2" id="KW-1185">Reference proteome</keyword>
<comment type="caution">
    <text evidence="1">The sequence shown here is derived from an EMBL/GenBank/DDBJ whole genome shotgun (WGS) entry which is preliminary data.</text>
</comment>
<dbReference type="RefSeq" id="WP_306681000.1">
    <property type="nucleotide sequence ID" value="NZ_JAVDBT010000012.1"/>
</dbReference>